<evidence type="ECO:0000256" key="3">
    <source>
        <dbReference type="PROSITE-ProRule" id="PRU00023"/>
    </source>
</evidence>
<dbReference type="SMART" id="SM00248">
    <property type="entry name" value="ANK"/>
    <property type="match status" value="2"/>
</dbReference>
<organism evidence="4 5">
    <name type="scientific">Lasiosphaeria miniovina</name>
    <dbReference type="NCBI Taxonomy" id="1954250"/>
    <lineage>
        <taxon>Eukaryota</taxon>
        <taxon>Fungi</taxon>
        <taxon>Dikarya</taxon>
        <taxon>Ascomycota</taxon>
        <taxon>Pezizomycotina</taxon>
        <taxon>Sordariomycetes</taxon>
        <taxon>Sordariomycetidae</taxon>
        <taxon>Sordariales</taxon>
        <taxon>Lasiosphaeriaceae</taxon>
        <taxon>Lasiosphaeria</taxon>
    </lineage>
</organism>
<dbReference type="PROSITE" id="PS50088">
    <property type="entry name" value="ANK_REPEAT"/>
    <property type="match status" value="1"/>
</dbReference>
<evidence type="ECO:0000313" key="5">
    <source>
        <dbReference type="Proteomes" id="UP001172101"/>
    </source>
</evidence>
<feature type="repeat" description="ANK" evidence="3">
    <location>
        <begin position="101"/>
        <end position="133"/>
    </location>
</feature>
<proteinExistence type="predicted"/>
<keyword evidence="1" id="KW-0677">Repeat</keyword>
<dbReference type="SUPFAM" id="SSF48403">
    <property type="entry name" value="Ankyrin repeat"/>
    <property type="match status" value="1"/>
</dbReference>
<dbReference type="RefSeq" id="XP_060293318.1">
    <property type="nucleotide sequence ID" value="XM_060438364.1"/>
</dbReference>
<dbReference type="Proteomes" id="UP001172101">
    <property type="component" value="Unassembled WGS sequence"/>
</dbReference>
<evidence type="ECO:0000256" key="1">
    <source>
        <dbReference type="ARBA" id="ARBA00022737"/>
    </source>
</evidence>
<dbReference type="Gene3D" id="1.25.40.20">
    <property type="entry name" value="Ankyrin repeat-containing domain"/>
    <property type="match status" value="1"/>
</dbReference>
<reference evidence="4" key="1">
    <citation type="submission" date="2023-06" db="EMBL/GenBank/DDBJ databases">
        <title>Genome-scale phylogeny and comparative genomics of the fungal order Sordariales.</title>
        <authorList>
            <consortium name="Lawrence Berkeley National Laboratory"/>
            <person name="Hensen N."/>
            <person name="Bonometti L."/>
            <person name="Westerberg I."/>
            <person name="Brannstrom I.O."/>
            <person name="Guillou S."/>
            <person name="Cros-Aarteil S."/>
            <person name="Calhoun S."/>
            <person name="Haridas S."/>
            <person name="Kuo A."/>
            <person name="Mondo S."/>
            <person name="Pangilinan J."/>
            <person name="Riley R."/>
            <person name="LaButti K."/>
            <person name="Andreopoulos B."/>
            <person name="Lipzen A."/>
            <person name="Chen C."/>
            <person name="Yanf M."/>
            <person name="Daum C."/>
            <person name="Ng V."/>
            <person name="Clum A."/>
            <person name="Steindorff A."/>
            <person name="Ohm R."/>
            <person name="Martin F."/>
            <person name="Silar P."/>
            <person name="Natvig D."/>
            <person name="Lalanne C."/>
            <person name="Gautier V."/>
            <person name="Ament-velasquez S.L."/>
            <person name="Kruys A."/>
            <person name="Hutchinson M.I."/>
            <person name="Powell A.J."/>
            <person name="Barry K."/>
            <person name="Miller A.N."/>
            <person name="Grigoriev I.V."/>
            <person name="Debuchy R."/>
            <person name="Gladieux P."/>
            <person name="Thoren M.H."/>
            <person name="Johannesson H."/>
        </authorList>
    </citation>
    <scope>NUCLEOTIDE SEQUENCE</scope>
    <source>
        <strain evidence="4">SMH2392-1A</strain>
    </source>
</reference>
<keyword evidence="2 3" id="KW-0040">ANK repeat</keyword>
<evidence type="ECO:0000313" key="4">
    <source>
        <dbReference type="EMBL" id="KAK0710014.1"/>
    </source>
</evidence>
<gene>
    <name evidence="4" type="ORF">B0T26DRAFT_652355</name>
</gene>
<sequence>LQDSQGHSPLSWADSNGCTTVVGAVLRDKRTDKGIVDKDGMDAISWACGGGRLLKYKCPGVDPKDADGWRPLAWAIQTNSASTVEMLLATGSIDLEQGDTTGRSALSWAVGHGHAQVVRLLLRAGANPYSTSEWGYTPLSTAEQYGWDDIKADLLLYMETNTMLQPGHEPGGKRRKKRCHPSRDVAWERSAERRSIQQSCLGKLCF</sequence>
<dbReference type="AlphaFoldDB" id="A0AA40DNA8"/>
<dbReference type="EMBL" id="JAUIRO010000006">
    <property type="protein sequence ID" value="KAK0710014.1"/>
    <property type="molecule type" value="Genomic_DNA"/>
</dbReference>
<evidence type="ECO:0000256" key="2">
    <source>
        <dbReference type="ARBA" id="ARBA00023043"/>
    </source>
</evidence>
<dbReference type="InterPro" id="IPR036770">
    <property type="entry name" value="Ankyrin_rpt-contain_sf"/>
</dbReference>
<dbReference type="InterPro" id="IPR002110">
    <property type="entry name" value="Ankyrin_rpt"/>
</dbReference>
<feature type="non-terminal residue" evidence="4">
    <location>
        <position position="1"/>
    </location>
</feature>
<dbReference type="GeneID" id="85321634"/>
<dbReference type="PANTHER" id="PTHR24198:SF165">
    <property type="entry name" value="ANKYRIN REPEAT-CONTAINING PROTEIN-RELATED"/>
    <property type="match status" value="1"/>
</dbReference>
<accession>A0AA40DNA8</accession>
<protein>
    <submittedName>
        <fullName evidence="4">Ankyrin repeat-containing domain protein</fullName>
    </submittedName>
</protein>
<dbReference type="Pfam" id="PF12796">
    <property type="entry name" value="Ank_2"/>
    <property type="match status" value="1"/>
</dbReference>
<comment type="caution">
    <text evidence="4">The sequence shown here is derived from an EMBL/GenBank/DDBJ whole genome shotgun (WGS) entry which is preliminary data.</text>
</comment>
<name>A0AA40DNA8_9PEZI</name>
<dbReference type="PANTHER" id="PTHR24198">
    <property type="entry name" value="ANKYRIN REPEAT AND PROTEIN KINASE DOMAIN-CONTAINING PROTEIN"/>
    <property type="match status" value="1"/>
</dbReference>
<dbReference type="PROSITE" id="PS50297">
    <property type="entry name" value="ANK_REP_REGION"/>
    <property type="match status" value="1"/>
</dbReference>
<keyword evidence="5" id="KW-1185">Reference proteome</keyword>